<reference evidence="6 7" key="1">
    <citation type="submission" date="2019-03" db="EMBL/GenBank/DDBJ databases">
        <title>Genomic Encyclopedia of Type Strains, Phase IV (KMG-IV): sequencing the most valuable type-strain genomes for metagenomic binning, comparative biology and taxonomic classification.</title>
        <authorList>
            <person name="Goeker M."/>
        </authorList>
    </citation>
    <scope>NUCLEOTIDE SEQUENCE [LARGE SCALE GENOMIC DNA]</scope>
    <source>
        <strain evidence="6 7">DSM 9035</strain>
    </source>
</reference>
<dbReference type="InterPro" id="IPR039556">
    <property type="entry name" value="ICL/PEPM"/>
</dbReference>
<dbReference type="Pfam" id="PF12804">
    <property type="entry name" value="NTP_transf_3"/>
    <property type="match status" value="1"/>
</dbReference>
<dbReference type="EC" id="5.4.2.9" evidence="3"/>
<dbReference type="AlphaFoldDB" id="A0A4R3LXZ2"/>
<dbReference type="Proteomes" id="UP000294664">
    <property type="component" value="Unassembled WGS sequence"/>
</dbReference>
<dbReference type="GO" id="GO:0016779">
    <property type="term" value="F:nucleotidyltransferase activity"/>
    <property type="evidence" value="ECO:0007669"/>
    <property type="project" value="UniProtKB-ARBA"/>
</dbReference>
<accession>A0A4R3LXZ2</accession>
<keyword evidence="7" id="KW-1185">Reference proteome</keyword>
<sequence length="535" mass="57138">MSDPTSSNISKGAALRHLLARTETAYLMEAHNALSARIAEEAGFPAVWASGLSISAALGVRDSNEASWTQVLEVLEFMADRTSVPILADGDTGYGNFNNVRRLVRKLEQRGIAGVCIEDKLFPKTNSFLGDDQDLADIAEFCGKIKAGKDSQAGADFVLVARIEALVANRGLDEALARAHAFHAAGADALVIHSKKAEPDEVLAFCAAWGDRCPVILIPTKYFRTPAEMFEAAGVSAVVWANHNLRAAITAMRETSREIFATRSLVGVEARVAPLADVFELSGNAELEAAERRYLVRPPVGQAVILAASRGAELGDLTADRPKCMIDVRGRSLLARQVETLKGAGIKAVCVVTGWRGEAVALSGVSTRANPAWETSGEVASLAAVADRLDAPTLLAFGDILYRRHVLDRLLAAEGDIVLVVDAAATGPADRVRASRGRDEDWFADGDAELCDIGADVADGHGQWIGLARVSQAGAAAIAQEIERLRAEALLDTADLALLFRRLRARGAVLRIVWVAGDWFNINTAFDLASARNQV</sequence>
<dbReference type="GO" id="GO:0050188">
    <property type="term" value="F:phosphoenolpyruvate mutase activity"/>
    <property type="evidence" value="ECO:0007669"/>
    <property type="project" value="UniProtKB-EC"/>
</dbReference>
<name>A0A4R3LXZ2_9HYPH</name>
<dbReference type="Gene3D" id="3.20.20.60">
    <property type="entry name" value="Phosphoenolpyruvate-binding domains"/>
    <property type="match status" value="1"/>
</dbReference>
<evidence type="ECO:0000313" key="6">
    <source>
        <dbReference type="EMBL" id="TCT03527.1"/>
    </source>
</evidence>
<keyword evidence="2" id="KW-0413">Isomerase</keyword>
<keyword evidence="1" id="KW-0460">Magnesium</keyword>
<gene>
    <name evidence="6" type="ORF">EDC64_10977</name>
</gene>
<comment type="similarity">
    <text evidence="4">Belongs to the isocitrate lyase/PEP mutase superfamily. PEP mutase family.</text>
</comment>
<dbReference type="NCBIfam" id="TIGR02320">
    <property type="entry name" value="PEP_mutase"/>
    <property type="match status" value="1"/>
</dbReference>
<organism evidence="6 7">
    <name type="scientific">Aquabacter spiritensis</name>
    <dbReference type="NCBI Taxonomy" id="933073"/>
    <lineage>
        <taxon>Bacteria</taxon>
        <taxon>Pseudomonadati</taxon>
        <taxon>Pseudomonadota</taxon>
        <taxon>Alphaproteobacteria</taxon>
        <taxon>Hyphomicrobiales</taxon>
        <taxon>Xanthobacteraceae</taxon>
        <taxon>Aquabacter</taxon>
    </lineage>
</organism>
<keyword evidence="6" id="KW-0670">Pyruvate</keyword>
<comment type="caution">
    <text evidence="6">The sequence shown here is derived from an EMBL/GenBank/DDBJ whole genome shotgun (WGS) entry which is preliminary data.</text>
</comment>
<protein>
    <recommendedName>
        <fullName evidence="3">phosphoenolpyruvate mutase</fullName>
        <ecNumber evidence="3">5.4.2.9</ecNumber>
    </recommendedName>
</protein>
<dbReference type="RefSeq" id="WP_132032572.1">
    <property type="nucleotide sequence ID" value="NZ_SMAI01000009.1"/>
</dbReference>
<proteinExistence type="inferred from homology"/>
<dbReference type="SUPFAM" id="SSF51621">
    <property type="entry name" value="Phosphoenolpyruvate/pyruvate domain"/>
    <property type="match status" value="1"/>
</dbReference>
<evidence type="ECO:0000256" key="1">
    <source>
        <dbReference type="ARBA" id="ARBA00022842"/>
    </source>
</evidence>
<dbReference type="PANTHER" id="PTHR42905">
    <property type="entry name" value="PHOSPHOENOLPYRUVATE CARBOXYLASE"/>
    <property type="match status" value="1"/>
</dbReference>
<dbReference type="Gene3D" id="3.90.550.10">
    <property type="entry name" value="Spore Coat Polysaccharide Biosynthesis Protein SpsA, Chain A"/>
    <property type="match status" value="1"/>
</dbReference>
<evidence type="ECO:0000256" key="4">
    <source>
        <dbReference type="ARBA" id="ARBA00038455"/>
    </source>
</evidence>
<feature type="domain" description="MobA-like NTP transferase" evidence="5">
    <location>
        <begin position="303"/>
        <end position="423"/>
    </location>
</feature>
<dbReference type="InterPro" id="IPR029044">
    <property type="entry name" value="Nucleotide-diphossugar_trans"/>
</dbReference>
<dbReference type="Pfam" id="PF13714">
    <property type="entry name" value="PEP_mutase"/>
    <property type="match status" value="1"/>
</dbReference>
<dbReference type="OrthoDB" id="9771433at2"/>
<evidence type="ECO:0000256" key="3">
    <source>
        <dbReference type="ARBA" id="ARBA00024063"/>
    </source>
</evidence>
<dbReference type="PANTHER" id="PTHR42905:SF7">
    <property type="entry name" value="PHOSPHOENOLPYRUVATE PHOSPHOMUTASE"/>
    <property type="match status" value="1"/>
</dbReference>
<dbReference type="InterPro" id="IPR015813">
    <property type="entry name" value="Pyrv/PenolPyrv_kinase-like_dom"/>
</dbReference>
<dbReference type="CDD" id="cd00377">
    <property type="entry name" value="ICL_PEPM"/>
    <property type="match status" value="1"/>
</dbReference>
<evidence type="ECO:0000313" key="7">
    <source>
        <dbReference type="Proteomes" id="UP000294664"/>
    </source>
</evidence>
<dbReference type="InterPro" id="IPR012698">
    <property type="entry name" value="PEnolPyrv_PMutase_core"/>
</dbReference>
<evidence type="ECO:0000259" key="5">
    <source>
        <dbReference type="Pfam" id="PF12804"/>
    </source>
</evidence>
<dbReference type="InterPro" id="IPR040442">
    <property type="entry name" value="Pyrv_kinase-like_dom_sf"/>
</dbReference>
<dbReference type="SUPFAM" id="SSF53448">
    <property type="entry name" value="Nucleotide-diphospho-sugar transferases"/>
    <property type="match status" value="1"/>
</dbReference>
<dbReference type="InterPro" id="IPR025877">
    <property type="entry name" value="MobA-like_NTP_Trfase"/>
</dbReference>
<dbReference type="EMBL" id="SMAI01000009">
    <property type="protein sequence ID" value="TCT03527.1"/>
    <property type="molecule type" value="Genomic_DNA"/>
</dbReference>
<evidence type="ECO:0000256" key="2">
    <source>
        <dbReference type="ARBA" id="ARBA00023235"/>
    </source>
</evidence>